<dbReference type="Pfam" id="PF23055">
    <property type="entry name" value="DUF7041"/>
    <property type="match status" value="1"/>
</dbReference>
<evidence type="ECO:0000259" key="2">
    <source>
        <dbReference type="Pfam" id="PF23055"/>
    </source>
</evidence>
<name>A0A182S003_ANOFN</name>
<dbReference type="PANTHER" id="PTHR33327:SF3">
    <property type="entry name" value="RNA-DIRECTED DNA POLYMERASE"/>
    <property type="match status" value="1"/>
</dbReference>
<dbReference type="InterPro" id="IPR055469">
    <property type="entry name" value="DUF7041"/>
</dbReference>
<dbReference type="VEuPathDB" id="VectorBase:AFUN011886"/>
<protein>
    <recommendedName>
        <fullName evidence="2">DUF7041 domain-containing protein</fullName>
    </recommendedName>
</protein>
<proteinExistence type="predicted"/>
<feature type="compositionally biased region" description="Low complexity" evidence="1">
    <location>
        <begin position="249"/>
        <end position="259"/>
    </location>
</feature>
<organism evidence="3">
    <name type="scientific">Anopheles funestus</name>
    <name type="common">African malaria mosquito</name>
    <dbReference type="NCBI Taxonomy" id="62324"/>
    <lineage>
        <taxon>Eukaryota</taxon>
        <taxon>Metazoa</taxon>
        <taxon>Ecdysozoa</taxon>
        <taxon>Arthropoda</taxon>
        <taxon>Hexapoda</taxon>
        <taxon>Insecta</taxon>
        <taxon>Pterygota</taxon>
        <taxon>Neoptera</taxon>
        <taxon>Endopterygota</taxon>
        <taxon>Diptera</taxon>
        <taxon>Nematocera</taxon>
        <taxon>Culicoidea</taxon>
        <taxon>Culicidae</taxon>
        <taxon>Anophelinae</taxon>
        <taxon>Anopheles</taxon>
    </lineage>
</organism>
<evidence type="ECO:0000313" key="3">
    <source>
        <dbReference type="EnsemblMetazoa" id="AFUN011886-PA"/>
    </source>
</evidence>
<dbReference type="PANTHER" id="PTHR33327">
    <property type="entry name" value="ENDONUCLEASE"/>
    <property type="match status" value="1"/>
</dbReference>
<evidence type="ECO:0000256" key="1">
    <source>
        <dbReference type="SAM" id="MobiDB-lite"/>
    </source>
</evidence>
<dbReference type="STRING" id="62324.A0A182S003"/>
<sequence>MFESTVTKPKEEETQIATSRRGFDSEDIETWFVCLEAAFYVNGVKLDRHKFKAVIVALGTRAKFFHSAIAKCNKSETSVRYDTMKQAVIQCFRPTENQRLTSLLSGVSLGDRKPSALLSEMRRLGEEGCFDNVLTNIWLRALPITARSIIAAMPSASLDDQAKVADKILEAPSSTPPSTSDTSAVACATINTLEARIEALSRRLDEAATRIRIEATMGPKNSKFIAITHTIESTAPKSHKSHNTHHDTTNSTNSPSHPSTTHHEKNTSIKLNHMILNEN</sequence>
<dbReference type="EnsemblMetazoa" id="AFUN011886-RA">
    <property type="protein sequence ID" value="AFUN011886-PA"/>
    <property type="gene ID" value="AFUN011886"/>
</dbReference>
<feature type="domain" description="DUF7041" evidence="2">
    <location>
        <begin position="23"/>
        <end position="104"/>
    </location>
</feature>
<reference evidence="3" key="1">
    <citation type="submission" date="2020-05" db="UniProtKB">
        <authorList>
            <consortium name="EnsemblMetazoa"/>
        </authorList>
    </citation>
    <scope>IDENTIFICATION</scope>
    <source>
        <strain evidence="3">FUMOZ</strain>
    </source>
</reference>
<feature type="region of interest" description="Disordered" evidence="1">
    <location>
        <begin position="233"/>
        <end position="279"/>
    </location>
</feature>
<dbReference type="AlphaFoldDB" id="A0A182S003"/>
<accession>A0A182S003</accession>